<dbReference type="AlphaFoldDB" id="A0A0C1ZTB1"/>
<accession>A0A0C1ZTB1</accession>
<evidence type="ECO:0000313" key="2">
    <source>
        <dbReference type="EMBL" id="KIG14268.1"/>
    </source>
</evidence>
<evidence type="ECO:0008006" key="4">
    <source>
        <dbReference type="Google" id="ProtNLM"/>
    </source>
</evidence>
<feature type="signal peptide" evidence="1">
    <location>
        <begin position="1"/>
        <end position="27"/>
    </location>
</feature>
<feature type="chain" id="PRO_5002161952" description="OB-fold nucleic acid binding domain protein" evidence="1">
    <location>
        <begin position="28"/>
        <end position="214"/>
    </location>
</feature>
<dbReference type="EMBL" id="JMCC02000076">
    <property type="protein sequence ID" value="KIG14268.1"/>
    <property type="molecule type" value="Genomic_DNA"/>
</dbReference>
<keyword evidence="1" id="KW-0732">Signal</keyword>
<sequence length="214" mass="22547">MHATLRRPLPAIALGLTLFGSAAVAIAAGASIQDAREAAEDTPVVVEGVVSVPSGTFAPNDEGFAIQAGKVGIYIHDSMGQTLELGQTVTVSGIVGDSYGQVYGVYPDSIQVTGTHPVHPAKPMDTGDINEDSEGRLVRVRGTVMDAVFDDAPYGWVFHLDDGSGETTVFIYTGAGVDVSGIEEGDEFEITGFSGQFLDHYEVNPRSQSDIVER</sequence>
<organism evidence="2 3">
    <name type="scientific">Enhygromyxa salina</name>
    <dbReference type="NCBI Taxonomy" id="215803"/>
    <lineage>
        <taxon>Bacteria</taxon>
        <taxon>Pseudomonadati</taxon>
        <taxon>Myxococcota</taxon>
        <taxon>Polyangia</taxon>
        <taxon>Nannocystales</taxon>
        <taxon>Nannocystaceae</taxon>
        <taxon>Enhygromyxa</taxon>
    </lineage>
</organism>
<dbReference type="Proteomes" id="UP000031599">
    <property type="component" value="Unassembled WGS sequence"/>
</dbReference>
<evidence type="ECO:0000256" key="1">
    <source>
        <dbReference type="SAM" id="SignalP"/>
    </source>
</evidence>
<evidence type="ECO:0000313" key="3">
    <source>
        <dbReference type="Proteomes" id="UP000031599"/>
    </source>
</evidence>
<comment type="caution">
    <text evidence="2">The sequence shown here is derived from an EMBL/GenBank/DDBJ whole genome shotgun (WGS) entry which is preliminary data.</text>
</comment>
<dbReference type="RefSeq" id="WP_146660774.1">
    <property type="nucleotide sequence ID" value="NZ_JMCC02000076.1"/>
</dbReference>
<name>A0A0C1ZTB1_9BACT</name>
<proteinExistence type="predicted"/>
<gene>
    <name evidence="2" type="ORF">DB30_07017</name>
</gene>
<reference evidence="2 3" key="1">
    <citation type="submission" date="2014-12" db="EMBL/GenBank/DDBJ databases">
        <title>Genome assembly of Enhygromyxa salina DSM 15201.</title>
        <authorList>
            <person name="Sharma G."/>
            <person name="Subramanian S."/>
        </authorList>
    </citation>
    <scope>NUCLEOTIDE SEQUENCE [LARGE SCALE GENOMIC DNA]</scope>
    <source>
        <strain evidence="2 3">DSM 15201</strain>
    </source>
</reference>
<protein>
    <recommendedName>
        <fullName evidence="4">OB-fold nucleic acid binding domain protein</fullName>
    </recommendedName>
</protein>